<organism evidence="3 4">
    <name type="scientific">Isoptericola peretonis</name>
    <dbReference type="NCBI Taxonomy" id="2918523"/>
    <lineage>
        <taxon>Bacteria</taxon>
        <taxon>Bacillati</taxon>
        <taxon>Actinomycetota</taxon>
        <taxon>Actinomycetes</taxon>
        <taxon>Micrococcales</taxon>
        <taxon>Promicromonosporaceae</taxon>
        <taxon>Isoptericola</taxon>
    </lineage>
</organism>
<dbReference type="RefSeq" id="WP_416344175.1">
    <property type="nucleotide sequence ID" value="NZ_JALQCY010000003.1"/>
</dbReference>
<gene>
    <name evidence="3" type="ORF">M1843_11300</name>
</gene>
<keyword evidence="4" id="KW-1185">Reference proteome</keyword>
<dbReference type="InterPro" id="IPR051267">
    <property type="entry name" value="STEAP_metalloreductase"/>
</dbReference>
<sequence>MSTLGIVGSGSIGSAVARLAVAAGIDVVVANSRGPQTLAGLVDELGPLASAGTVDHAAAADQVVLSVPLTAIEALDPHLFDGKVVLDTTNYYPFRDGRIARLDSGEVTCGELVQEHFAGARLVKAFSNIVAPHIPQLARPATADDRTALPIAGDDAAKAEAAELVDRLGFLTVDAGALADAWRFEPGSEAYTPIYLADPATPLDQLMEAPAAPVSPARLSRHLEAATRVDVAERQF</sequence>
<dbReference type="SUPFAM" id="SSF51735">
    <property type="entry name" value="NAD(P)-binding Rossmann-fold domains"/>
    <property type="match status" value="1"/>
</dbReference>
<evidence type="ECO:0000313" key="4">
    <source>
        <dbReference type="Proteomes" id="UP001651050"/>
    </source>
</evidence>
<evidence type="ECO:0000313" key="3">
    <source>
        <dbReference type="EMBL" id="MCK9794331.1"/>
    </source>
</evidence>
<dbReference type="Pfam" id="PF03807">
    <property type="entry name" value="F420_oxidored"/>
    <property type="match status" value="1"/>
</dbReference>
<dbReference type="EMBL" id="JALQCY010000003">
    <property type="protein sequence ID" value="MCK9794331.1"/>
    <property type="molecule type" value="Genomic_DNA"/>
</dbReference>
<dbReference type="Proteomes" id="UP001651050">
    <property type="component" value="Unassembled WGS sequence"/>
</dbReference>
<dbReference type="Gene3D" id="3.40.50.720">
    <property type="entry name" value="NAD(P)-binding Rossmann-like Domain"/>
    <property type="match status" value="1"/>
</dbReference>
<dbReference type="InterPro" id="IPR028939">
    <property type="entry name" value="P5C_Rdtase_cat_N"/>
</dbReference>
<comment type="caution">
    <text evidence="3">The sequence shown here is derived from an EMBL/GenBank/DDBJ whole genome shotgun (WGS) entry which is preliminary data.</text>
</comment>
<keyword evidence="1" id="KW-0560">Oxidoreductase</keyword>
<dbReference type="PANTHER" id="PTHR14239">
    <property type="entry name" value="DUDULIN-RELATED"/>
    <property type="match status" value="1"/>
</dbReference>
<reference evidence="3 4" key="1">
    <citation type="submission" date="2022-02" db="EMBL/GenBank/DDBJ databases">
        <title>The car tank lid bacteriome: a reservoir of bacteria with potential in bioremediation of fuel.</title>
        <authorList>
            <person name="Vidal-Verdu A."/>
            <person name="Gomez-Martinez D."/>
            <person name="Latorre-Perez A."/>
            <person name="Pereto J."/>
            <person name="Porcar M."/>
        </authorList>
    </citation>
    <scope>NUCLEOTIDE SEQUENCE [LARGE SCALE GENOMIC DNA]</scope>
    <source>
        <strain evidence="3 4">4D.3</strain>
    </source>
</reference>
<dbReference type="PANTHER" id="PTHR14239:SF10">
    <property type="entry name" value="REDUCTASE"/>
    <property type="match status" value="1"/>
</dbReference>
<name>A0ABT0J4A2_9MICO</name>
<proteinExistence type="predicted"/>
<feature type="domain" description="Pyrroline-5-carboxylate reductase catalytic N-terminal" evidence="2">
    <location>
        <begin position="4"/>
        <end position="91"/>
    </location>
</feature>
<evidence type="ECO:0000259" key="2">
    <source>
        <dbReference type="Pfam" id="PF03807"/>
    </source>
</evidence>
<evidence type="ECO:0000256" key="1">
    <source>
        <dbReference type="ARBA" id="ARBA00023002"/>
    </source>
</evidence>
<dbReference type="InterPro" id="IPR036291">
    <property type="entry name" value="NAD(P)-bd_dom_sf"/>
</dbReference>
<accession>A0ABT0J4A2</accession>
<protein>
    <submittedName>
        <fullName evidence="3">NAD(P)-binding domain-containing protein</fullName>
    </submittedName>
</protein>